<dbReference type="Proteomes" id="UP001160334">
    <property type="component" value="Unassembled WGS sequence"/>
</dbReference>
<reference evidence="1 2" key="1">
    <citation type="submission" date="2023-04" db="EMBL/GenBank/DDBJ databases">
        <title>Forest soil microbial communities from Buena Vista Peninsula, Colon Province, Panama.</title>
        <authorList>
            <person name="Bouskill N."/>
        </authorList>
    </citation>
    <scope>NUCLEOTIDE SEQUENCE [LARGE SCALE GENOMIC DNA]</scope>
    <source>
        <strain evidence="1 2">CFH S0262</strain>
    </source>
</reference>
<dbReference type="RefSeq" id="WP_280763215.1">
    <property type="nucleotide sequence ID" value="NZ_JARXVC010000017.1"/>
</dbReference>
<sequence>MKYMNLEGTPVEGELWAPGPKMGSVWVFSAAGPVVVDTKSMTEVGYRAPDLGKPHTDGDVAAARRVLADCPASGWPRKFEPRDDFEARAVAHAQRVIGEREVFDQDWFNRQQRRQQRAPLSKRNWAAFVEEQLGDFTVEEPALFATAA</sequence>
<name>A0ABT6MI05_9NOCA</name>
<evidence type="ECO:0000313" key="1">
    <source>
        <dbReference type="EMBL" id="MDH6283962.1"/>
    </source>
</evidence>
<evidence type="ECO:0000313" key="2">
    <source>
        <dbReference type="Proteomes" id="UP001160334"/>
    </source>
</evidence>
<comment type="caution">
    <text evidence="1">The sequence shown here is derived from an EMBL/GenBank/DDBJ whole genome shotgun (WGS) entry which is preliminary data.</text>
</comment>
<dbReference type="EMBL" id="JARXVC010000017">
    <property type="protein sequence ID" value="MDH6283962.1"/>
    <property type="molecule type" value="Genomic_DNA"/>
</dbReference>
<gene>
    <name evidence="1" type="ORF">M2280_005213</name>
</gene>
<organism evidence="1 2">
    <name type="scientific">Prescottella agglutinans</name>
    <dbReference type="NCBI Taxonomy" id="1644129"/>
    <lineage>
        <taxon>Bacteria</taxon>
        <taxon>Bacillati</taxon>
        <taxon>Actinomycetota</taxon>
        <taxon>Actinomycetes</taxon>
        <taxon>Mycobacteriales</taxon>
        <taxon>Nocardiaceae</taxon>
        <taxon>Prescottella</taxon>
    </lineage>
</organism>
<accession>A0ABT6MI05</accession>
<keyword evidence="2" id="KW-1185">Reference proteome</keyword>
<protein>
    <submittedName>
        <fullName evidence="1">Uncharacterized protein</fullName>
    </submittedName>
</protein>
<proteinExistence type="predicted"/>